<reference evidence="3" key="1">
    <citation type="submission" date="2025-08" db="UniProtKB">
        <authorList>
            <consortium name="RefSeq"/>
        </authorList>
    </citation>
    <scope>IDENTIFICATION</scope>
    <source>
        <strain evidence="3">Airmid</strain>
    </source>
</reference>
<dbReference type="RefSeq" id="XP_027204875.1">
    <property type="nucleotide sequence ID" value="XM_027349074.1"/>
</dbReference>
<dbReference type="AlphaFoldDB" id="A0A6P6YHX2"/>
<dbReference type="Proteomes" id="UP000515146">
    <property type="component" value="Unplaced"/>
</dbReference>
<evidence type="ECO:0000256" key="1">
    <source>
        <dbReference type="SAM" id="MobiDB-lite"/>
    </source>
</evidence>
<dbReference type="KEGG" id="dpte:113798518"/>
<evidence type="ECO:0000313" key="3">
    <source>
        <dbReference type="RefSeq" id="XP_027204875.1"/>
    </source>
</evidence>
<sequence>MESRVYRLHNRCSKGDLSYTNQTNMILSQWNIDPTISDTHLTFIPSKYNGFGIYWPRQQKFLCINPNTSQIIAKDCFDWCLCSFNESFDGDHLMYELAMNPDWKLAFNKVGQPVAVNKTQKRYLKCRHFTKVEIDDNHHHHHHHHKHHSKHHHHNHNQQLYHEKTGQNKFIYAEDGICNDWEKSGEEIFDKAIHRDPRLSCILTHHPQYSRLALKKKSESKLKRIKLNINQTDNDNNNNYNNNNNNITEMALPKSNRCFNISSLLFDSSYHQSNNHNGQTMPFKRIRRLAKKVKHLCG</sequence>
<dbReference type="InterPro" id="IPR008996">
    <property type="entry name" value="IL1/FGF"/>
</dbReference>
<proteinExistence type="predicted"/>
<feature type="region of interest" description="Disordered" evidence="1">
    <location>
        <begin position="137"/>
        <end position="160"/>
    </location>
</feature>
<protein>
    <submittedName>
        <fullName evidence="3">TPR-containing protein DDB_G0280363-like</fullName>
    </submittedName>
</protein>
<dbReference type="InParanoid" id="A0A6P6YHX2"/>
<dbReference type="CDD" id="cd23307">
    <property type="entry name" value="beta-trefoil_FGF8-like"/>
    <property type="match status" value="1"/>
</dbReference>
<accession>A0A6P6YHX2</accession>
<dbReference type="OrthoDB" id="10486753at2759"/>
<evidence type="ECO:0000313" key="2">
    <source>
        <dbReference type="Proteomes" id="UP000515146"/>
    </source>
</evidence>
<organism evidence="2 3">
    <name type="scientific">Dermatophagoides pteronyssinus</name>
    <name type="common">European house dust mite</name>
    <dbReference type="NCBI Taxonomy" id="6956"/>
    <lineage>
        <taxon>Eukaryota</taxon>
        <taxon>Metazoa</taxon>
        <taxon>Ecdysozoa</taxon>
        <taxon>Arthropoda</taxon>
        <taxon>Chelicerata</taxon>
        <taxon>Arachnida</taxon>
        <taxon>Acari</taxon>
        <taxon>Acariformes</taxon>
        <taxon>Sarcoptiformes</taxon>
        <taxon>Astigmata</taxon>
        <taxon>Psoroptidia</taxon>
        <taxon>Analgoidea</taxon>
        <taxon>Pyroglyphidae</taxon>
        <taxon>Dermatophagoidinae</taxon>
        <taxon>Dermatophagoides</taxon>
    </lineage>
</organism>
<feature type="compositionally biased region" description="Basic residues" evidence="1">
    <location>
        <begin position="139"/>
        <end position="156"/>
    </location>
</feature>
<dbReference type="Gene3D" id="2.80.10.50">
    <property type="match status" value="1"/>
</dbReference>
<gene>
    <name evidence="3" type="primary">LOC113798518</name>
</gene>
<dbReference type="SUPFAM" id="SSF50353">
    <property type="entry name" value="Cytokine"/>
    <property type="match status" value="1"/>
</dbReference>
<name>A0A6P6YHX2_DERPT</name>
<keyword evidence="2" id="KW-1185">Reference proteome</keyword>